<dbReference type="InterPro" id="IPR011008">
    <property type="entry name" value="Dimeric_a/b-barrel"/>
</dbReference>
<sequence>METTLSEQSLELLNALQIAPRATWRQLAGVLGSKPSTLSQRWDDLRSRGVAWVTAMFSGATRHSAIAFVEVGCTMERQTALGDEFVANPNIVSVERLTQGPNFGLTIVADSLESMAMGPLEFLAGLPGVTSIQTSASVAMHHGAHLWRLEHLDKGQIEALKSIHREMTAPDTSIVLGADTRPIVQMLQLDGRCSAADIARRLDLAPATARRRLDRVLRSEEIVLRTELAQSRSGWPVNVQWFARLPAGDHDRAAQRLAELNPRMIASVTGNSNLLITFWLRSLHDVLTVEQMVEQAVPTITIDHSAVLINALKRQGWVLNSDGSTTGEFVSS</sequence>
<dbReference type="InterPro" id="IPR000485">
    <property type="entry name" value="AsnC-type_HTH_dom"/>
</dbReference>
<dbReference type="AlphaFoldDB" id="A0A0B9APG9"/>
<evidence type="ECO:0000313" key="5">
    <source>
        <dbReference type="EMBL" id="KHS52702.1"/>
    </source>
</evidence>
<protein>
    <submittedName>
        <fullName evidence="5">Putative transcriptional regulator, AsnC family</fullName>
    </submittedName>
</protein>
<dbReference type="GO" id="GO:0043200">
    <property type="term" value="P:response to amino acid"/>
    <property type="evidence" value="ECO:0007669"/>
    <property type="project" value="TreeGrafter"/>
</dbReference>
<keyword evidence="2" id="KW-0238">DNA-binding</keyword>
<dbReference type="InterPro" id="IPR036388">
    <property type="entry name" value="WH-like_DNA-bd_sf"/>
</dbReference>
<dbReference type="OrthoDB" id="4050641at2"/>
<proteinExistence type="predicted"/>
<dbReference type="RefSeq" id="WP_039209092.1">
    <property type="nucleotide sequence ID" value="NZ_JTJZ01000018.1"/>
</dbReference>
<dbReference type="SMART" id="SM00344">
    <property type="entry name" value="HTH_ASNC"/>
    <property type="match status" value="1"/>
</dbReference>
<dbReference type="Gene3D" id="1.10.10.10">
    <property type="entry name" value="Winged helix-like DNA-binding domain superfamily/Winged helix DNA-binding domain"/>
    <property type="match status" value="2"/>
</dbReference>
<dbReference type="InterPro" id="IPR036390">
    <property type="entry name" value="WH_DNA-bd_sf"/>
</dbReference>
<dbReference type="PANTHER" id="PTHR30154">
    <property type="entry name" value="LEUCINE-RESPONSIVE REGULATORY PROTEIN"/>
    <property type="match status" value="1"/>
</dbReference>
<dbReference type="InterPro" id="IPR011991">
    <property type="entry name" value="ArsR-like_HTH"/>
</dbReference>
<comment type="caution">
    <text evidence="5">The sequence shown here is derived from an EMBL/GenBank/DDBJ whole genome shotgun (WGS) entry which is preliminary data.</text>
</comment>
<accession>A0A0B9APG9</accession>
<feature type="domain" description="HTH asnC-type" evidence="4">
    <location>
        <begin position="183"/>
        <end position="215"/>
    </location>
</feature>
<dbReference type="PATRIC" id="fig|1703.6.peg.1572"/>
<dbReference type="GO" id="GO:0043565">
    <property type="term" value="F:sequence-specific DNA binding"/>
    <property type="evidence" value="ECO:0007669"/>
    <property type="project" value="InterPro"/>
</dbReference>
<evidence type="ECO:0000256" key="1">
    <source>
        <dbReference type="ARBA" id="ARBA00023015"/>
    </source>
</evidence>
<dbReference type="CDD" id="cd00090">
    <property type="entry name" value="HTH_ARSR"/>
    <property type="match status" value="1"/>
</dbReference>
<keyword evidence="3" id="KW-0804">Transcription</keyword>
<dbReference type="GO" id="GO:0005829">
    <property type="term" value="C:cytosol"/>
    <property type="evidence" value="ECO:0007669"/>
    <property type="project" value="TreeGrafter"/>
</dbReference>
<organism evidence="5 6">
    <name type="scientific">Brevibacterium linens</name>
    <dbReference type="NCBI Taxonomy" id="1703"/>
    <lineage>
        <taxon>Bacteria</taxon>
        <taxon>Bacillati</taxon>
        <taxon>Actinomycetota</taxon>
        <taxon>Actinomycetes</taxon>
        <taxon>Micrococcales</taxon>
        <taxon>Brevibacteriaceae</taxon>
        <taxon>Brevibacterium</taxon>
    </lineage>
</organism>
<evidence type="ECO:0000259" key="4">
    <source>
        <dbReference type="Pfam" id="PF13404"/>
    </source>
</evidence>
<dbReference type="PANTHER" id="PTHR30154:SF34">
    <property type="entry name" value="TRANSCRIPTIONAL REGULATOR AZLB"/>
    <property type="match status" value="1"/>
</dbReference>
<dbReference type="SUPFAM" id="SSF46785">
    <property type="entry name" value="Winged helix' DNA-binding domain"/>
    <property type="match status" value="1"/>
</dbReference>
<dbReference type="Proteomes" id="UP000031488">
    <property type="component" value="Unassembled WGS sequence"/>
</dbReference>
<reference evidence="5 6" key="1">
    <citation type="submission" date="2014-11" db="EMBL/GenBank/DDBJ databases">
        <title>Draft Genome Sequence of Brevibacterium linens AE038-8.</title>
        <authorList>
            <person name="Maizel D."/>
            <person name="Utturkar S.M."/>
            <person name="Brown S.D."/>
            <person name="Ferrero M."/>
            <person name="Rosen B.P."/>
        </authorList>
    </citation>
    <scope>NUCLEOTIDE SEQUENCE [LARGE SCALE GENOMIC DNA]</scope>
    <source>
        <strain evidence="5 6">AE038-8</strain>
    </source>
</reference>
<gene>
    <name evidence="5" type="ORF">AE0388_1685</name>
</gene>
<dbReference type="Pfam" id="PF13404">
    <property type="entry name" value="HTH_AsnC-type"/>
    <property type="match status" value="1"/>
</dbReference>
<keyword evidence="1" id="KW-0805">Transcription regulation</keyword>
<keyword evidence="6" id="KW-1185">Reference proteome</keyword>
<name>A0A0B9APG9_BRELN</name>
<evidence type="ECO:0000256" key="2">
    <source>
        <dbReference type="ARBA" id="ARBA00023125"/>
    </source>
</evidence>
<evidence type="ECO:0000313" key="6">
    <source>
        <dbReference type="Proteomes" id="UP000031488"/>
    </source>
</evidence>
<dbReference type="EMBL" id="JTJZ01000018">
    <property type="protein sequence ID" value="KHS52702.1"/>
    <property type="molecule type" value="Genomic_DNA"/>
</dbReference>
<dbReference type="InterPro" id="IPR019888">
    <property type="entry name" value="Tscrpt_reg_AsnC-like"/>
</dbReference>
<dbReference type="SUPFAM" id="SSF54909">
    <property type="entry name" value="Dimeric alpha+beta barrel"/>
    <property type="match status" value="1"/>
</dbReference>
<evidence type="ECO:0000256" key="3">
    <source>
        <dbReference type="ARBA" id="ARBA00023163"/>
    </source>
</evidence>